<keyword evidence="2" id="KW-0479">Metal-binding</keyword>
<evidence type="ECO:0000256" key="1">
    <source>
        <dbReference type="ARBA" id="ARBA00010211"/>
    </source>
</evidence>
<reference evidence="4 5" key="1">
    <citation type="submission" date="2016-10" db="EMBL/GenBank/DDBJ databases">
        <authorList>
            <person name="de Groot N.N."/>
        </authorList>
    </citation>
    <scope>NUCLEOTIDE SEQUENCE [LARGE SCALE GENOMIC DNA]</scope>
    <source>
        <strain evidence="4 5">ASO4-2</strain>
    </source>
</reference>
<feature type="domain" description="Fumarylacetoacetase-like C-terminal" evidence="3">
    <location>
        <begin position="50"/>
        <end position="245"/>
    </location>
</feature>
<dbReference type="STRING" id="617002.SAMN05660653_02567"/>
<dbReference type="InterPro" id="IPR036663">
    <property type="entry name" value="Fumarylacetoacetase_C_sf"/>
</dbReference>
<accession>A0A1G6E2S2</accession>
<dbReference type="RefSeq" id="WP_092122448.1">
    <property type="nucleotide sequence ID" value="NZ_FMXO01000015.1"/>
</dbReference>
<dbReference type="EMBL" id="FMXO01000015">
    <property type="protein sequence ID" value="SDB51734.1"/>
    <property type="molecule type" value="Genomic_DNA"/>
</dbReference>
<dbReference type="GO" id="GO:0016853">
    <property type="term" value="F:isomerase activity"/>
    <property type="evidence" value="ECO:0007669"/>
    <property type="project" value="UniProtKB-ARBA"/>
</dbReference>
<dbReference type="GO" id="GO:0019752">
    <property type="term" value="P:carboxylic acid metabolic process"/>
    <property type="evidence" value="ECO:0007669"/>
    <property type="project" value="UniProtKB-ARBA"/>
</dbReference>
<protein>
    <submittedName>
        <fullName evidence="4">2-keto-4-pentenoate hydratase/2-oxohepta-3-ene-1,7-dioic acid hydratase (Catechol pathway)</fullName>
    </submittedName>
</protein>
<organism evidence="4 5">
    <name type="scientific">Desulfonatronum thiosulfatophilum</name>
    <dbReference type="NCBI Taxonomy" id="617002"/>
    <lineage>
        <taxon>Bacteria</taxon>
        <taxon>Pseudomonadati</taxon>
        <taxon>Thermodesulfobacteriota</taxon>
        <taxon>Desulfovibrionia</taxon>
        <taxon>Desulfovibrionales</taxon>
        <taxon>Desulfonatronaceae</taxon>
        <taxon>Desulfonatronum</taxon>
    </lineage>
</organism>
<evidence type="ECO:0000313" key="5">
    <source>
        <dbReference type="Proteomes" id="UP000198771"/>
    </source>
</evidence>
<gene>
    <name evidence="4" type="ORF">SAMN05660653_02567</name>
</gene>
<dbReference type="InterPro" id="IPR011234">
    <property type="entry name" value="Fumarylacetoacetase-like_C"/>
</dbReference>
<dbReference type="OrthoDB" id="5197601at2"/>
<dbReference type="GO" id="GO:0046872">
    <property type="term" value="F:metal ion binding"/>
    <property type="evidence" value="ECO:0007669"/>
    <property type="project" value="UniProtKB-KW"/>
</dbReference>
<dbReference type="Proteomes" id="UP000198771">
    <property type="component" value="Unassembled WGS sequence"/>
</dbReference>
<dbReference type="SUPFAM" id="SSF56529">
    <property type="entry name" value="FAH"/>
    <property type="match status" value="1"/>
</dbReference>
<evidence type="ECO:0000313" key="4">
    <source>
        <dbReference type="EMBL" id="SDB51734.1"/>
    </source>
</evidence>
<dbReference type="PANTHER" id="PTHR11820">
    <property type="entry name" value="ACYLPYRUVASE"/>
    <property type="match status" value="1"/>
</dbReference>
<dbReference type="AlphaFoldDB" id="A0A1G6E2S2"/>
<keyword evidence="5" id="KW-1185">Reference proteome</keyword>
<dbReference type="FunFam" id="3.90.850.10:FF:000002">
    <property type="entry name" value="2-hydroxyhepta-2,4-diene-1,7-dioate isomerase"/>
    <property type="match status" value="1"/>
</dbReference>
<name>A0A1G6E2S2_9BACT</name>
<sequence>MRVVRVQYAGKTFYATLQPDHVMCLNKDMGLNDPIGLDQIALLPPVAPSKIICAALNYHAHAEEMGKTVPDEPVLFFKPPSAVIGAWQPIVLPVQSFRVDYEGELAVVIGKPCRKVNATQAAEYIFGYTCANDITARDLQTKDGQYGRAKGFDTFAPIGPWIETEVPDPSELTLITRVNGQVRQNGNTGDMIFSAWELLSFASHVMTLLPGDVILTGTPPGIGPLHAGDEVQVEISDVALLTNTVIVEQDHVEGYSVIQ</sequence>
<dbReference type="Gene3D" id="3.90.850.10">
    <property type="entry name" value="Fumarylacetoacetase-like, C-terminal domain"/>
    <property type="match status" value="1"/>
</dbReference>
<dbReference type="Pfam" id="PF01557">
    <property type="entry name" value="FAA_hydrolase"/>
    <property type="match status" value="1"/>
</dbReference>
<evidence type="ECO:0000259" key="3">
    <source>
        <dbReference type="Pfam" id="PF01557"/>
    </source>
</evidence>
<comment type="similarity">
    <text evidence="1">Belongs to the FAH family.</text>
</comment>
<dbReference type="GO" id="GO:0018773">
    <property type="term" value="F:acetylpyruvate hydrolase activity"/>
    <property type="evidence" value="ECO:0007669"/>
    <property type="project" value="TreeGrafter"/>
</dbReference>
<evidence type="ECO:0000256" key="2">
    <source>
        <dbReference type="ARBA" id="ARBA00022723"/>
    </source>
</evidence>
<proteinExistence type="inferred from homology"/>
<dbReference type="PANTHER" id="PTHR11820:SF7">
    <property type="entry name" value="ACYLPYRUVASE FAHD1, MITOCHONDRIAL"/>
    <property type="match status" value="1"/>
</dbReference>